<accession>A0ABQ5GHT4</accession>
<name>A0ABQ5GHT4_9ASTR</name>
<feature type="compositionally biased region" description="Polar residues" evidence="2">
    <location>
        <begin position="206"/>
        <end position="217"/>
    </location>
</feature>
<dbReference type="InterPro" id="IPR012337">
    <property type="entry name" value="RNaseH-like_sf"/>
</dbReference>
<proteinExistence type="predicted"/>
<comment type="caution">
    <text evidence="3">The sequence shown here is derived from an EMBL/GenBank/DDBJ whole genome shotgun (WGS) entry which is preliminary data.</text>
</comment>
<protein>
    <submittedName>
        <fullName evidence="3">Integrase, catalytic region, zinc finger, CCHC-type containing protein</fullName>
    </submittedName>
</protein>
<feature type="region of interest" description="Disordered" evidence="2">
    <location>
        <begin position="190"/>
        <end position="223"/>
    </location>
</feature>
<dbReference type="InterPro" id="IPR036397">
    <property type="entry name" value="RNaseH_sf"/>
</dbReference>
<dbReference type="PANTHER" id="PTHR42648:SF21">
    <property type="entry name" value="CYSTEINE-RICH RLK (RECEPTOR-LIKE PROTEIN KINASE) 8"/>
    <property type="match status" value="1"/>
</dbReference>
<feature type="coiled-coil region" evidence="1">
    <location>
        <begin position="271"/>
        <end position="323"/>
    </location>
</feature>
<reference evidence="3" key="2">
    <citation type="submission" date="2022-01" db="EMBL/GenBank/DDBJ databases">
        <authorList>
            <person name="Yamashiro T."/>
            <person name="Shiraishi A."/>
            <person name="Satake H."/>
            <person name="Nakayama K."/>
        </authorList>
    </citation>
    <scope>NUCLEOTIDE SEQUENCE</scope>
</reference>
<evidence type="ECO:0000313" key="3">
    <source>
        <dbReference type="EMBL" id="GJT75024.1"/>
    </source>
</evidence>
<evidence type="ECO:0000256" key="1">
    <source>
        <dbReference type="SAM" id="Coils"/>
    </source>
</evidence>
<sequence>MLNTNNNLQTQTSNALYNIIMEVGGKDRPLMLATSNYNLPYKFKSAERTIQVAEGSLESTTKVYMDNSKIVSHDIRNQFYAKAKAVQIILIGIDNDIYSIVDACPNACEMWKAIERLKQGESINVQDLETNIPQQAATRNRGKAIVNSPLSAYDQEPAMVTKIDEMSKEKEINKLMTLISLSFKKIYKPTNNNLRTSSNTNRENQDNTPKINSVTGDDTNDEPEDQELEAHYLYMEKIQEVTPGMSNNGEEADQDNDDDVARERDLLASLIEKLKCEIDDSKNLNKLLESSNQTLVDKLKSEIEDFENKNKCLESSNNHFKEAKTKLAKNNQLMFKHLKKFQAELDRYHDANYASKVEIKCVKAKRELISYKMSSENSFNEYTKKINDLNQTISEMKKELIAHQETISIISKEKEAQNKFYKTCEDKEIEKVIALENKVMVFDDIVYKTAQSVQTINMLNRCYNDNLALMLAPESDERICRTKLKEMVDDLRYFNSLEHEVDSLKSQLETQRTQFSNEIDRLSKEYYYADHMNAILGTVKFGNDQIALILGYGDLFDIVTSLPKLKFFKDHLCSFCELGKAKQKSFNTKTTPSSKRRLQLLLMDLCGPMRVESINGKKYVQVIIDDYSRYTWTHFLRSKDETPEVLFDFLKLVKEDYKLKLEQFEQTKARNF</sequence>
<evidence type="ECO:0000313" key="4">
    <source>
        <dbReference type="Proteomes" id="UP001151760"/>
    </source>
</evidence>
<dbReference type="InterPro" id="IPR039537">
    <property type="entry name" value="Retrotran_Ty1/copia-like"/>
</dbReference>
<dbReference type="PANTHER" id="PTHR42648">
    <property type="entry name" value="TRANSPOSASE, PUTATIVE-RELATED"/>
    <property type="match status" value="1"/>
</dbReference>
<dbReference type="Proteomes" id="UP001151760">
    <property type="component" value="Unassembled WGS sequence"/>
</dbReference>
<dbReference type="SUPFAM" id="SSF53098">
    <property type="entry name" value="Ribonuclease H-like"/>
    <property type="match status" value="1"/>
</dbReference>
<feature type="coiled-coil region" evidence="1">
    <location>
        <begin position="379"/>
        <end position="406"/>
    </location>
</feature>
<organism evidence="3 4">
    <name type="scientific">Tanacetum coccineum</name>
    <dbReference type="NCBI Taxonomy" id="301880"/>
    <lineage>
        <taxon>Eukaryota</taxon>
        <taxon>Viridiplantae</taxon>
        <taxon>Streptophyta</taxon>
        <taxon>Embryophyta</taxon>
        <taxon>Tracheophyta</taxon>
        <taxon>Spermatophyta</taxon>
        <taxon>Magnoliopsida</taxon>
        <taxon>eudicotyledons</taxon>
        <taxon>Gunneridae</taxon>
        <taxon>Pentapetalae</taxon>
        <taxon>asterids</taxon>
        <taxon>campanulids</taxon>
        <taxon>Asterales</taxon>
        <taxon>Asteraceae</taxon>
        <taxon>Asteroideae</taxon>
        <taxon>Anthemideae</taxon>
        <taxon>Anthemidinae</taxon>
        <taxon>Tanacetum</taxon>
    </lineage>
</organism>
<reference evidence="3" key="1">
    <citation type="journal article" date="2022" name="Int. J. Mol. Sci.">
        <title>Draft Genome of Tanacetum Coccineum: Genomic Comparison of Closely Related Tanacetum-Family Plants.</title>
        <authorList>
            <person name="Yamashiro T."/>
            <person name="Shiraishi A."/>
            <person name="Nakayama K."/>
            <person name="Satake H."/>
        </authorList>
    </citation>
    <scope>NUCLEOTIDE SEQUENCE</scope>
</reference>
<keyword evidence="1" id="KW-0175">Coiled coil</keyword>
<feature type="compositionally biased region" description="Low complexity" evidence="2">
    <location>
        <begin position="190"/>
        <end position="202"/>
    </location>
</feature>
<feature type="coiled-coil region" evidence="1">
    <location>
        <begin position="494"/>
        <end position="525"/>
    </location>
</feature>
<gene>
    <name evidence="3" type="ORF">Tco_1041749</name>
</gene>
<dbReference type="Gene3D" id="3.30.420.10">
    <property type="entry name" value="Ribonuclease H-like superfamily/Ribonuclease H"/>
    <property type="match status" value="1"/>
</dbReference>
<evidence type="ECO:0000256" key="2">
    <source>
        <dbReference type="SAM" id="MobiDB-lite"/>
    </source>
</evidence>
<keyword evidence="4" id="KW-1185">Reference proteome</keyword>
<dbReference type="EMBL" id="BQNB010018493">
    <property type="protein sequence ID" value="GJT75024.1"/>
    <property type="molecule type" value="Genomic_DNA"/>
</dbReference>